<comment type="caution">
    <text evidence="3">The sequence shown here is derived from an EMBL/GenBank/DDBJ whole genome shotgun (WGS) entry which is preliminary data.</text>
</comment>
<sequence>MDEVLSHERGPWLRSKKVRTFILEKSPAGAAAELANQVKCSSIQALVPLLSSVSIYLSAGDRQTQFVKDELFKLLLVQIVEGSDRSVCANCGTALGFFFSCGMLLGDPFQLATDLLQRGIVSVAQADGICTLAVASNATPLPISKASFWAMVGHVAAEVSDTAIRTALLGHLRHLKQQTIPWPISFSPSEMPPCSLQVSSTAQHQQGEARRRTVYVSHLPAQLPQNTLMEFLSHAGVVDKVRVCVSPGYSTMFAFVEMHTVKGAKVAIELNGGHMMGCVVRVQAARNPIQDVMSGDAIYSPTGLLQQHCLFGQSSAPLAACATEPSCVIRHQM</sequence>
<dbReference type="SMART" id="SM00360">
    <property type="entry name" value="RRM"/>
    <property type="match status" value="1"/>
</dbReference>
<proteinExistence type="predicted"/>
<keyword evidence="4" id="KW-1185">Reference proteome</keyword>
<dbReference type="AlphaFoldDB" id="S9UAL7"/>
<feature type="domain" description="RRM" evidence="2">
    <location>
        <begin position="212"/>
        <end position="287"/>
    </location>
</feature>
<organism evidence="3 4">
    <name type="scientific">Strigomonas culicis</name>
    <dbReference type="NCBI Taxonomy" id="28005"/>
    <lineage>
        <taxon>Eukaryota</taxon>
        <taxon>Discoba</taxon>
        <taxon>Euglenozoa</taxon>
        <taxon>Kinetoplastea</taxon>
        <taxon>Metakinetoplastina</taxon>
        <taxon>Trypanosomatida</taxon>
        <taxon>Trypanosomatidae</taxon>
        <taxon>Strigomonadinae</taxon>
        <taxon>Strigomonas</taxon>
    </lineage>
</organism>
<accession>S9UAL7</accession>
<keyword evidence="1" id="KW-0694">RNA-binding</keyword>
<dbReference type="Proteomes" id="UP000015354">
    <property type="component" value="Unassembled WGS sequence"/>
</dbReference>
<gene>
    <name evidence="3" type="ORF">STCU_05501</name>
</gene>
<dbReference type="GO" id="GO:0003723">
    <property type="term" value="F:RNA binding"/>
    <property type="evidence" value="ECO:0007669"/>
    <property type="project" value="UniProtKB-UniRule"/>
</dbReference>
<evidence type="ECO:0000313" key="3">
    <source>
        <dbReference type="EMBL" id="EPY27837.1"/>
    </source>
</evidence>
<protein>
    <recommendedName>
        <fullName evidence="2">RRM domain-containing protein</fullName>
    </recommendedName>
</protein>
<dbReference type="PANTHER" id="PTHR32343">
    <property type="entry name" value="SERINE/ARGININE-RICH SPLICING FACTOR"/>
    <property type="match status" value="1"/>
</dbReference>
<reference evidence="3 4" key="1">
    <citation type="journal article" date="2013" name="PLoS ONE">
        <title>Predicting the Proteins of Angomonas deanei, Strigomonas culicis and Their Respective Endosymbionts Reveals New Aspects of the Trypanosomatidae Family.</title>
        <authorList>
            <person name="Motta M.C."/>
            <person name="Martins A.C."/>
            <person name="de Souza S.S."/>
            <person name="Catta-Preta C.M."/>
            <person name="Silva R."/>
            <person name="Klein C.C."/>
            <person name="de Almeida L.G."/>
            <person name="de Lima Cunha O."/>
            <person name="Ciapina L.P."/>
            <person name="Brocchi M."/>
            <person name="Colabardini A.C."/>
            <person name="de Araujo Lima B."/>
            <person name="Machado C.R."/>
            <person name="de Almeida Soares C.M."/>
            <person name="Probst C.M."/>
            <person name="de Menezes C.B."/>
            <person name="Thompson C.E."/>
            <person name="Bartholomeu D.C."/>
            <person name="Gradia D.F."/>
            <person name="Pavoni D.P."/>
            <person name="Grisard E.C."/>
            <person name="Fantinatti-Garboggini F."/>
            <person name="Marchini F.K."/>
            <person name="Rodrigues-Luiz G.F."/>
            <person name="Wagner G."/>
            <person name="Goldman G.H."/>
            <person name="Fietto J.L."/>
            <person name="Elias M.C."/>
            <person name="Goldman M.H."/>
            <person name="Sagot M.F."/>
            <person name="Pereira M."/>
            <person name="Stoco P.H."/>
            <person name="de Mendonca-Neto R.P."/>
            <person name="Teixeira S.M."/>
            <person name="Maciel T.E."/>
            <person name="de Oliveira Mendes T.A."/>
            <person name="Urmenyi T.P."/>
            <person name="de Souza W."/>
            <person name="Schenkman S."/>
            <person name="de Vasconcelos A.T."/>
        </authorList>
    </citation>
    <scope>NUCLEOTIDE SEQUENCE [LARGE SCALE GENOMIC DNA]</scope>
</reference>
<dbReference type="EMBL" id="ATMH01005501">
    <property type="protein sequence ID" value="EPY27837.1"/>
    <property type="molecule type" value="Genomic_DNA"/>
</dbReference>
<dbReference type="PROSITE" id="PS50102">
    <property type="entry name" value="RRM"/>
    <property type="match status" value="1"/>
</dbReference>
<dbReference type="SUPFAM" id="SSF54928">
    <property type="entry name" value="RNA-binding domain, RBD"/>
    <property type="match status" value="1"/>
</dbReference>
<dbReference type="Gene3D" id="3.30.70.330">
    <property type="match status" value="1"/>
</dbReference>
<name>S9UAL7_9TRYP</name>
<evidence type="ECO:0000313" key="4">
    <source>
        <dbReference type="Proteomes" id="UP000015354"/>
    </source>
</evidence>
<evidence type="ECO:0000256" key="1">
    <source>
        <dbReference type="PROSITE-ProRule" id="PRU00176"/>
    </source>
</evidence>
<evidence type="ECO:0000259" key="2">
    <source>
        <dbReference type="PROSITE" id="PS50102"/>
    </source>
</evidence>
<dbReference type="OrthoDB" id="7763451at2759"/>
<dbReference type="Pfam" id="PF00076">
    <property type="entry name" value="RRM_1"/>
    <property type="match status" value="1"/>
</dbReference>
<dbReference type="PANTHER" id="PTHR32343:SF10">
    <property type="entry name" value="RNA-BINDING REGION RNP-1 DOMAIN-CONTAINING PROTEIN"/>
    <property type="match status" value="1"/>
</dbReference>
<dbReference type="InterPro" id="IPR012677">
    <property type="entry name" value="Nucleotide-bd_a/b_plait_sf"/>
</dbReference>
<dbReference type="InterPro" id="IPR000504">
    <property type="entry name" value="RRM_dom"/>
</dbReference>
<dbReference type="InterPro" id="IPR035979">
    <property type="entry name" value="RBD_domain_sf"/>
</dbReference>